<comment type="caution">
    <text evidence="1">The sequence shown here is derived from an EMBL/GenBank/DDBJ whole genome shotgun (WGS) entry which is preliminary data.</text>
</comment>
<accession>A0A9D4S365</accession>
<gene>
    <name evidence="1" type="ORF">DPMN_012912</name>
</gene>
<evidence type="ECO:0000313" key="2">
    <source>
        <dbReference type="Proteomes" id="UP000828390"/>
    </source>
</evidence>
<dbReference type="Proteomes" id="UP000828390">
    <property type="component" value="Unassembled WGS sequence"/>
</dbReference>
<keyword evidence="2" id="KW-1185">Reference proteome</keyword>
<reference evidence="1" key="2">
    <citation type="submission" date="2020-11" db="EMBL/GenBank/DDBJ databases">
        <authorList>
            <person name="McCartney M.A."/>
            <person name="Auch B."/>
            <person name="Kono T."/>
            <person name="Mallez S."/>
            <person name="Becker A."/>
            <person name="Gohl D.M."/>
            <person name="Silverstein K.A.T."/>
            <person name="Koren S."/>
            <person name="Bechman K.B."/>
            <person name="Herman A."/>
            <person name="Abrahante J.E."/>
            <person name="Garbe J."/>
        </authorList>
    </citation>
    <scope>NUCLEOTIDE SEQUENCE</scope>
    <source>
        <strain evidence="1">Duluth1</strain>
        <tissue evidence="1">Whole animal</tissue>
    </source>
</reference>
<dbReference type="EMBL" id="JAIWYP010000001">
    <property type="protein sequence ID" value="KAH3888870.1"/>
    <property type="molecule type" value="Genomic_DNA"/>
</dbReference>
<dbReference type="AlphaFoldDB" id="A0A9D4S365"/>
<organism evidence="1 2">
    <name type="scientific">Dreissena polymorpha</name>
    <name type="common">Zebra mussel</name>
    <name type="synonym">Mytilus polymorpha</name>
    <dbReference type="NCBI Taxonomy" id="45954"/>
    <lineage>
        <taxon>Eukaryota</taxon>
        <taxon>Metazoa</taxon>
        <taxon>Spiralia</taxon>
        <taxon>Lophotrochozoa</taxon>
        <taxon>Mollusca</taxon>
        <taxon>Bivalvia</taxon>
        <taxon>Autobranchia</taxon>
        <taxon>Heteroconchia</taxon>
        <taxon>Euheterodonta</taxon>
        <taxon>Imparidentia</taxon>
        <taxon>Neoheterodontei</taxon>
        <taxon>Myida</taxon>
        <taxon>Dreissenoidea</taxon>
        <taxon>Dreissenidae</taxon>
        <taxon>Dreissena</taxon>
    </lineage>
</organism>
<protein>
    <submittedName>
        <fullName evidence="1">Uncharacterized protein</fullName>
    </submittedName>
</protein>
<name>A0A9D4S365_DREPO</name>
<proteinExistence type="predicted"/>
<evidence type="ECO:0000313" key="1">
    <source>
        <dbReference type="EMBL" id="KAH3888870.1"/>
    </source>
</evidence>
<reference evidence="1" key="1">
    <citation type="journal article" date="2019" name="bioRxiv">
        <title>The Genome of the Zebra Mussel, Dreissena polymorpha: A Resource for Invasive Species Research.</title>
        <authorList>
            <person name="McCartney M.A."/>
            <person name="Auch B."/>
            <person name="Kono T."/>
            <person name="Mallez S."/>
            <person name="Zhang Y."/>
            <person name="Obille A."/>
            <person name="Becker A."/>
            <person name="Abrahante J.E."/>
            <person name="Garbe J."/>
            <person name="Badalamenti J.P."/>
            <person name="Herman A."/>
            <person name="Mangelson H."/>
            <person name="Liachko I."/>
            <person name="Sullivan S."/>
            <person name="Sone E.D."/>
            <person name="Koren S."/>
            <person name="Silverstein K.A.T."/>
            <person name="Beckman K.B."/>
            <person name="Gohl D.M."/>
        </authorList>
    </citation>
    <scope>NUCLEOTIDE SEQUENCE</scope>
    <source>
        <strain evidence="1">Duluth1</strain>
        <tissue evidence="1">Whole animal</tissue>
    </source>
</reference>
<sequence>MFTKAKFSMMLMLRMASLHSCRRQTSVKLLMLLVVEAQAVSAHHAFLVRTQQTVH</sequence>